<dbReference type="SUPFAM" id="SSF48317">
    <property type="entry name" value="Acid phosphatase/Vanadium-dependent haloperoxidase"/>
    <property type="match status" value="1"/>
</dbReference>
<feature type="domain" description="Phosphatidic acid phosphatase type 2/haloperoxidase" evidence="2">
    <location>
        <begin position="95"/>
        <end position="224"/>
    </location>
</feature>
<keyword evidence="1" id="KW-1133">Transmembrane helix</keyword>
<feature type="transmembrane region" description="Helical" evidence="1">
    <location>
        <begin position="175"/>
        <end position="192"/>
    </location>
</feature>
<dbReference type="Pfam" id="PF01569">
    <property type="entry name" value="PAP2"/>
    <property type="match status" value="1"/>
</dbReference>
<feature type="transmembrane region" description="Helical" evidence="1">
    <location>
        <begin position="204"/>
        <end position="222"/>
    </location>
</feature>
<proteinExistence type="predicted"/>
<evidence type="ECO:0000313" key="4">
    <source>
        <dbReference type="Proteomes" id="UP001595548"/>
    </source>
</evidence>
<keyword evidence="1" id="KW-0812">Transmembrane</keyword>
<evidence type="ECO:0000259" key="2">
    <source>
        <dbReference type="Pfam" id="PF01569"/>
    </source>
</evidence>
<organism evidence="3 4">
    <name type="scientific">Gilvimarinus japonicus</name>
    <dbReference type="NCBI Taxonomy" id="1796469"/>
    <lineage>
        <taxon>Bacteria</taxon>
        <taxon>Pseudomonadati</taxon>
        <taxon>Pseudomonadota</taxon>
        <taxon>Gammaproteobacteria</taxon>
        <taxon>Cellvibrionales</taxon>
        <taxon>Cellvibrionaceae</taxon>
        <taxon>Gilvimarinus</taxon>
    </lineage>
</organism>
<reference evidence="4" key="1">
    <citation type="journal article" date="2019" name="Int. J. Syst. Evol. Microbiol.">
        <title>The Global Catalogue of Microorganisms (GCM) 10K type strain sequencing project: providing services to taxonomists for standard genome sequencing and annotation.</title>
        <authorList>
            <consortium name="The Broad Institute Genomics Platform"/>
            <consortium name="The Broad Institute Genome Sequencing Center for Infectious Disease"/>
            <person name="Wu L."/>
            <person name="Ma J."/>
        </authorList>
    </citation>
    <scope>NUCLEOTIDE SEQUENCE [LARGE SCALE GENOMIC DNA]</scope>
    <source>
        <strain evidence="4">KCTC 52141</strain>
    </source>
</reference>
<feature type="transmembrane region" description="Helical" evidence="1">
    <location>
        <begin position="65"/>
        <end position="84"/>
    </location>
</feature>
<dbReference type="EMBL" id="JBHRTL010000031">
    <property type="protein sequence ID" value="MFC3156590.1"/>
    <property type="molecule type" value="Genomic_DNA"/>
</dbReference>
<gene>
    <name evidence="3" type="ORF">ACFOEB_15370</name>
</gene>
<accession>A0ABV7HWW3</accession>
<evidence type="ECO:0000313" key="3">
    <source>
        <dbReference type="EMBL" id="MFC3156590.1"/>
    </source>
</evidence>
<sequence>MNSRRFYFTHLWIPLAVFIALAATLELSHLDLTLGQIFYHAEGDSWALKNHWLLEQVLHRGGRNLMVLMLVILLGTWSLSFTVAKLKPYQQAMGYLLLSAGVAATLVSVGKHTTGVNCPWDLALFGGSLDYTPIFSRRPDTIPAGQCFPAGHASAGYAWMGLYFIALRYAPSKRGWALGLVLLLGLLFGVTQQLRGAHFVSHDLWTLAICWFSALACYCVIYRRPLPRATPLT</sequence>
<dbReference type="CDD" id="cd03396">
    <property type="entry name" value="PAP2_like_6"/>
    <property type="match status" value="1"/>
</dbReference>
<keyword evidence="4" id="KW-1185">Reference proteome</keyword>
<feature type="transmembrane region" description="Helical" evidence="1">
    <location>
        <begin position="7"/>
        <end position="25"/>
    </location>
</feature>
<comment type="caution">
    <text evidence="3">The sequence shown here is derived from an EMBL/GenBank/DDBJ whole genome shotgun (WGS) entry which is preliminary data.</text>
</comment>
<protein>
    <submittedName>
        <fullName evidence="3">Phosphatase PAP2 family protein</fullName>
    </submittedName>
</protein>
<name>A0ABV7HWW3_9GAMM</name>
<evidence type="ECO:0000256" key="1">
    <source>
        <dbReference type="SAM" id="Phobius"/>
    </source>
</evidence>
<dbReference type="InterPro" id="IPR036938">
    <property type="entry name" value="PAP2/HPO_sf"/>
</dbReference>
<dbReference type="RefSeq" id="WP_382417884.1">
    <property type="nucleotide sequence ID" value="NZ_AP031500.1"/>
</dbReference>
<dbReference type="Proteomes" id="UP001595548">
    <property type="component" value="Unassembled WGS sequence"/>
</dbReference>
<dbReference type="Gene3D" id="1.20.144.10">
    <property type="entry name" value="Phosphatidic acid phosphatase type 2/haloperoxidase"/>
    <property type="match status" value="1"/>
</dbReference>
<dbReference type="InterPro" id="IPR000326">
    <property type="entry name" value="PAP2/HPO"/>
</dbReference>
<keyword evidence="1" id="KW-0472">Membrane</keyword>